<dbReference type="EMBL" id="JAHRIO010042611">
    <property type="protein sequence ID" value="MEQ2172708.1"/>
    <property type="molecule type" value="Genomic_DNA"/>
</dbReference>
<evidence type="ECO:0000313" key="1">
    <source>
        <dbReference type="EMBL" id="MEQ2172708.1"/>
    </source>
</evidence>
<comment type="caution">
    <text evidence="1">The sequence shown here is derived from an EMBL/GenBank/DDBJ whole genome shotgun (WGS) entry which is preliminary data.</text>
</comment>
<name>A0ABV0NQ70_9TELE</name>
<organism evidence="1 2">
    <name type="scientific">Goodea atripinnis</name>
    <dbReference type="NCBI Taxonomy" id="208336"/>
    <lineage>
        <taxon>Eukaryota</taxon>
        <taxon>Metazoa</taxon>
        <taxon>Chordata</taxon>
        <taxon>Craniata</taxon>
        <taxon>Vertebrata</taxon>
        <taxon>Euteleostomi</taxon>
        <taxon>Actinopterygii</taxon>
        <taxon>Neopterygii</taxon>
        <taxon>Teleostei</taxon>
        <taxon>Neoteleostei</taxon>
        <taxon>Acanthomorphata</taxon>
        <taxon>Ovalentaria</taxon>
        <taxon>Atherinomorphae</taxon>
        <taxon>Cyprinodontiformes</taxon>
        <taxon>Goodeidae</taxon>
        <taxon>Goodea</taxon>
    </lineage>
</organism>
<accession>A0ABV0NQ70</accession>
<sequence>MMTHTHWLDGRRRRDILIVWIRNSTLAIQQRLDRQHCLEHDEQLFAPIRAQQPCIAESAPLRPMGIALCPHVQVSRQKRFRAKTDQQLVWMSISWDNNNKNGRLRGYQDTFTEGPRPVCVIPQHIHSLVKQTMSETLITGQTSEDLLADFETLLNSGSIDFGEDHQIVIITSPSNEGLHPAAAPTSTGEILLFATPQGPADVGVQDKRRPVLGRPPVRRVWR</sequence>
<reference evidence="1 2" key="1">
    <citation type="submission" date="2021-06" db="EMBL/GenBank/DDBJ databases">
        <authorList>
            <person name="Palmer J.M."/>
        </authorList>
    </citation>
    <scope>NUCLEOTIDE SEQUENCE [LARGE SCALE GENOMIC DNA]</scope>
    <source>
        <strain evidence="1 2">GA_2019</strain>
        <tissue evidence="1">Muscle</tissue>
    </source>
</reference>
<gene>
    <name evidence="1" type="ORF">GOODEAATRI_024020</name>
</gene>
<keyword evidence="2" id="KW-1185">Reference proteome</keyword>
<proteinExistence type="predicted"/>
<evidence type="ECO:0000313" key="2">
    <source>
        <dbReference type="Proteomes" id="UP001476798"/>
    </source>
</evidence>
<protein>
    <submittedName>
        <fullName evidence="1">Uncharacterized protein</fullName>
    </submittedName>
</protein>
<dbReference type="Proteomes" id="UP001476798">
    <property type="component" value="Unassembled WGS sequence"/>
</dbReference>